<dbReference type="SUPFAM" id="SSF51905">
    <property type="entry name" value="FAD/NAD(P)-binding domain"/>
    <property type="match status" value="1"/>
</dbReference>
<protein>
    <submittedName>
        <fullName evidence="1">Geranylgeranyl/isoprenyl reductase</fullName>
    </submittedName>
</protein>
<accession>A0A3B0RC79</accession>
<dbReference type="Gene3D" id="3.50.50.60">
    <property type="entry name" value="FAD/NAD(P)-binding domain"/>
    <property type="match status" value="1"/>
</dbReference>
<dbReference type="PANTHER" id="PTHR42685:SF22">
    <property type="entry name" value="CONDITIONED MEDIUM FACTOR RECEPTOR 1"/>
    <property type="match status" value="1"/>
</dbReference>
<organism evidence="1">
    <name type="scientific">hydrothermal vent metagenome</name>
    <dbReference type="NCBI Taxonomy" id="652676"/>
    <lineage>
        <taxon>unclassified sequences</taxon>
        <taxon>metagenomes</taxon>
        <taxon>ecological metagenomes</taxon>
    </lineage>
</organism>
<evidence type="ECO:0000313" key="1">
    <source>
        <dbReference type="EMBL" id="VAV89631.1"/>
    </source>
</evidence>
<dbReference type="InterPro" id="IPR050407">
    <property type="entry name" value="Geranylgeranyl_reductase"/>
</dbReference>
<sequence length="85" mass="9186">MSPLDIRNFDLVIIGAGPAGAAAVVTARQKGLTVALLDKAEFPRDKLCGGLITGRNRMAFCQIFGDDISPDLFEMRHNNRVFHGG</sequence>
<dbReference type="AlphaFoldDB" id="A0A3B0RC79"/>
<dbReference type="EMBL" id="UOEG01000049">
    <property type="protein sequence ID" value="VAV89631.1"/>
    <property type="molecule type" value="Genomic_DNA"/>
</dbReference>
<gene>
    <name evidence="1" type="ORF">MNBD_ALPHA07-1756</name>
</gene>
<dbReference type="PANTHER" id="PTHR42685">
    <property type="entry name" value="GERANYLGERANYL DIPHOSPHATE REDUCTASE"/>
    <property type="match status" value="1"/>
</dbReference>
<name>A0A3B0RC79_9ZZZZ</name>
<dbReference type="Pfam" id="PF12831">
    <property type="entry name" value="FAD_oxidored"/>
    <property type="match status" value="1"/>
</dbReference>
<proteinExistence type="predicted"/>
<dbReference type="InterPro" id="IPR036188">
    <property type="entry name" value="FAD/NAD-bd_sf"/>
</dbReference>
<reference evidence="1" key="1">
    <citation type="submission" date="2018-06" db="EMBL/GenBank/DDBJ databases">
        <authorList>
            <person name="Zhirakovskaya E."/>
        </authorList>
    </citation>
    <scope>NUCLEOTIDE SEQUENCE</scope>
</reference>